<feature type="region of interest" description="Disordered" evidence="1">
    <location>
        <begin position="25"/>
        <end position="72"/>
    </location>
</feature>
<feature type="signal peptide" evidence="2">
    <location>
        <begin position="1"/>
        <end position="22"/>
    </location>
</feature>
<dbReference type="Proteomes" id="UP001237448">
    <property type="component" value="Unassembled WGS sequence"/>
</dbReference>
<feature type="compositionally biased region" description="Basic and acidic residues" evidence="1">
    <location>
        <begin position="57"/>
        <end position="72"/>
    </location>
</feature>
<evidence type="ECO:0000256" key="1">
    <source>
        <dbReference type="SAM" id="MobiDB-lite"/>
    </source>
</evidence>
<keyword evidence="4" id="KW-1185">Reference proteome</keyword>
<dbReference type="EMBL" id="JAUSVK010000001">
    <property type="protein sequence ID" value="MDQ0394177.1"/>
    <property type="molecule type" value="Genomic_DNA"/>
</dbReference>
<dbReference type="RefSeq" id="WP_307430725.1">
    <property type="nucleotide sequence ID" value="NZ_JAUSVK010000001.1"/>
</dbReference>
<feature type="chain" id="PRO_5045999174" evidence="2">
    <location>
        <begin position="23"/>
        <end position="93"/>
    </location>
</feature>
<sequence>MKSICILAGLMLICLPAAVARADDAASGLPPAPVGHLQPRPAAPPVMPDNDSSGVSSKDDPARLDKELEPSTDRAIHSLCSYCLKPEGQKRQR</sequence>
<gene>
    <name evidence="3" type="ORF">J3R73_003969</name>
</gene>
<organism evidence="3 4">
    <name type="scientific">Labrys monachus</name>
    <dbReference type="NCBI Taxonomy" id="217067"/>
    <lineage>
        <taxon>Bacteria</taxon>
        <taxon>Pseudomonadati</taxon>
        <taxon>Pseudomonadota</taxon>
        <taxon>Alphaproteobacteria</taxon>
        <taxon>Hyphomicrobiales</taxon>
        <taxon>Xanthobacteraceae</taxon>
        <taxon>Labrys</taxon>
    </lineage>
</organism>
<evidence type="ECO:0000313" key="3">
    <source>
        <dbReference type="EMBL" id="MDQ0394177.1"/>
    </source>
</evidence>
<protein>
    <submittedName>
        <fullName evidence="3">Uncharacterized protein</fullName>
    </submittedName>
</protein>
<proteinExistence type="predicted"/>
<reference evidence="3 4" key="1">
    <citation type="submission" date="2023-07" db="EMBL/GenBank/DDBJ databases">
        <title>Genomic Encyclopedia of Type Strains, Phase IV (KMG-IV): sequencing the most valuable type-strain genomes for metagenomic binning, comparative biology and taxonomic classification.</title>
        <authorList>
            <person name="Goeker M."/>
        </authorList>
    </citation>
    <scope>NUCLEOTIDE SEQUENCE [LARGE SCALE GENOMIC DNA]</scope>
    <source>
        <strain evidence="3 4">DSM 5896</strain>
    </source>
</reference>
<accession>A0ABU0FHV0</accession>
<evidence type="ECO:0000256" key="2">
    <source>
        <dbReference type="SAM" id="SignalP"/>
    </source>
</evidence>
<evidence type="ECO:0000313" key="4">
    <source>
        <dbReference type="Proteomes" id="UP001237448"/>
    </source>
</evidence>
<comment type="caution">
    <text evidence="3">The sequence shown here is derived from an EMBL/GenBank/DDBJ whole genome shotgun (WGS) entry which is preliminary data.</text>
</comment>
<name>A0ABU0FHV0_9HYPH</name>
<keyword evidence="2" id="KW-0732">Signal</keyword>